<dbReference type="CDD" id="cd03241">
    <property type="entry name" value="ABC_RecN"/>
    <property type="match status" value="1"/>
</dbReference>
<comment type="similarity">
    <text evidence="2">Belongs to the RecN family.</text>
</comment>
<keyword evidence="4" id="KW-0547">Nucleotide-binding</keyword>
<dbReference type="GO" id="GO:0043590">
    <property type="term" value="C:bacterial nucleoid"/>
    <property type="evidence" value="ECO:0007669"/>
    <property type="project" value="TreeGrafter"/>
</dbReference>
<dbReference type="InterPro" id="IPR038729">
    <property type="entry name" value="Rad50/SbcC_AAA"/>
</dbReference>
<evidence type="ECO:0000259" key="10">
    <source>
        <dbReference type="Pfam" id="PF13476"/>
    </source>
</evidence>
<keyword evidence="6" id="KW-0067">ATP-binding</keyword>
<dbReference type="GO" id="GO:0009432">
    <property type="term" value="P:SOS response"/>
    <property type="evidence" value="ECO:0007669"/>
    <property type="project" value="TreeGrafter"/>
</dbReference>
<evidence type="ECO:0000256" key="7">
    <source>
        <dbReference type="ARBA" id="ARBA00023204"/>
    </source>
</evidence>
<dbReference type="GO" id="GO:0016887">
    <property type="term" value="F:ATP hydrolysis activity"/>
    <property type="evidence" value="ECO:0007669"/>
    <property type="project" value="InterPro"/>
</dbReference>
<dbReference type="GO" id="GO:0005524">
    <property type="term" value="F:ATP binding"/>
    <property type="evidence" value="ECO:0007669"/>
    <property type="project" value="UniProtKB-KW"/>
</dbReference>
<evidence type="ECO:0000256" key="3">
    <source>
        <dbReference type="ARBA" id="ARBA00021315"/>
    </source>
</evidence>
<dbReference type="Proteomes" id="UP000051547">
    <property type="component" value="Unassembled WGS sequence"/>
</dbReference>
<keyword evidence="9" id="KW-0175">Coiled coil</keyword>
<dbReference type="InterPro" id="IPR027417">
    <property type="entry name" value="P-loop_NTPase"/>
</dbReference>
<evidence type="ECO:0000256" key="1">
    <source>
        <dbReference type="ARBA" id="ARBA00003618"/>
    </source>
</evidence>
<dbReference type="EMBL" id="LIBE01000618">
    <property type="protein sequence ID" value="KRO77800.1"/>
    <property type="molecule type" value="Genomic_DNA"/>
</dbReference>
<comment type="function">
    <text evidence="1">May be involved in recombinational repair of damaged DNA.</text>
</comment>
<evidence type="ECO:0000256" key="4">
    <source>
        <dbReference type="ARBA" id="ARBA00022741"/>
    </source>
</evidence>
<dbReference type="AlphaFoldDB" id="A0A0R2SSV9"/>
<keyword evidence="7" id="KW-0234">DNA repair</keyword>
<organism evidence="11 12">
    <name type="scientific">OM182 bacterium BACL3 MAG-120920-bin41</name>
    <dbReference type="NCBI Taxonomy" id="1655580"/>
    <lineage>
        <taxon>Bacteria</taxon>
        <taxon>Pseudomonadati</taxon>
        <taxon>Pseudomonadota</taxon>
        <taxon>Gammaproteobacteria</taxon>
        <taxon>OMG group</taxon>
        <taxon>OM182 clade</taxon>
    </lineage>
</organism>
<feature type="coiled-coil region" evidence="9">
    <location>
        <begin position="332"/>
        <end position="359"/>
    </location>
</feature>
<reference evidence="11 12" key="1">
    <citation type="submission" date="2015-10" db="EMBL/GenBank/DDBJ databases">
        <title>Metagenome-Assembled Genomes uncover a global brackish microbiome.</title>
        <authorList>
            <person name="Hugerth L.W."/>
            <person name="Larsson J."/>
            <person name="Alneberg J."/>
            <person name="Lindh M.V."/>
            <person name="Legrand C."/>
            <person name="Pinhassi J."/>
            <person name="Andersson A.F."/>
        </authorList>
    </citation>
    <scope>NUCLEOTIDE SEQUENCE [LARGE SCALE GENOMIC DNA]</scope>
    <source>
        <strain evidence="11">BACL4 MAG-120920-bin41</strain>
    </source>
</reference>
<dbReference type="SUPFAM" id="SSF52540">
    <property type="entry name" value="P-loop containing nucleoside triphosphate hydrolases"/>
    <property type="match status" value="1"/>
</dbReference>
<dbReference type="Gene3D" id="6.10.140.1080">
    <property type="match status" value="1"/>
</dbReference>
<feature type="non-terminal residue" evidence="11">
    <location>
        <position position="406"/>
    </location>
</feature>
<keyword evidence="5" id="KW-0227">DNA damage</keyword>
<evidence type="ECO:0000256" key="6">
    <source>
        <dbReference type="ARBA" id="ARBA00022840"/>
    </source>
</evidence>
<proteinExistence type="inferred from homology"/>
<dbReference type="Pfam" id="PF13476">
    <property type="entry name" value="AAA_23"/>
    <property type="match status" value="1"/>
</dbReference>
<evidence type="ECO:0000313" key="11">
    <source>
        <dbReference type="EMBL" id="KRO77800.1"/>
    </source>
</evidence>
<dbReference type="GO" id="GO:0006302">
    <property type="term" value="P:double-strand break repair"/>
    <property type="evidence" value="ECO:0007669"/>
    <property type="project" value="InterPro"/>
</dbReference>
<dbReference type="PANTHER" id="PTHR11059">
    <property type="entry name" value="DNA REPAIR PROTEIN RECN"/>
    <property type="match status" value="1"/>
</dbReference>
<dbReference type="FunFam" id="3.40.50.300:FF:000319">
    <property type="entry name" value="DNA repair protein RecN"/>
    <property type="match status" value="1"/>
</dbReference>
<accession>A0A0R2SSV9</accession>
<dbReference type="PANTHER" id="PTHR11059:SF0">
    <property type="entry name" value="DNA REPAIR PROTEIN RECN"/>
    <property type="match status" value="1"/>
</dbReference>
<sequence length="406" mass="43767">MLLQLAIQNYATVDSLEIEFGPGMSAISGETGAGKSIMLGGLGLTLGDRADKSIVRSGASKAEISALFDIAAIEPAIGWLTTHELTDDNEPDRCILRRVVGEDGRSKGFINGSPATLGDMKTFGEMLIDIHSQHEHQSLLQRTTHQRLLDEYCVDAAAAQSLAAAYKLWLKNKQLIEQLSERSEDGSAQIQLLSYQLSELDELALGEDELESLEAEFKQLSNADETIASAQAALDCCAGDGEGNAGDLLAKAKGILAALQGKGARLSNAATLIDSASIQLDEAIDDLRFFVDGFEANPQRLEQVNQRLSDIYALARKHRVKPQELLGLTDNMRAQLQSIENSDEELAQLKAADSTLRAEFNKVAAKVSAQRKVGAVKLAEQVDEQLQSLGMPHARLEVALTPNASD</sequence>
<comment type="caution">
    <text evidence="11">The sequence shown here is derived from an EMBL/GenBank/DDBJ whole genome shotgun (WGS) entry which is preliminary data.</text>
</comment>
<dbReference type="GO" id="GO:0006310">
    <property type="term" value="P:DNA recombination"/>
    <property type="evidence" value="ECO:0007669"/>
    <property type="project" value="InterPro"/>
</dbReference>
<dbReference type="Gene3D" id="3.40.50.300">
    <property type="entry name" value="P-loop containing nucleotide triphosphate hydrolases"/>
    <property type="match status" value="1"/>
</dbReference>
<gene>
    <name evidence="11" type="ORF">ABR72_02320</name>
</gene>
<name>A0A0R2SSV9_9GAMM</name>
<evidence type="ECO:0000256" key="9">
    <source>
        <dbReference type="SAM" id="Coils"/>
    </source>
</evidence>
<evidence type="ECO:0000313" key="12">
    <source>
        <dbReference type="Proteomes" id="UP000051547"/>
    </source>
</evidence>
<evidence type="ECO:0000256" key="5">
    <source>
        <dbReference type="ARBA" id="ARBA00022763"/>
    </source>
</evidence>
<dbReference type="InterPro" id="IPR004604">
    <property type="entry name" value="DNA_recomb/repair_RecN"/>
</dbReference>
<evidence type="ECO:0000256" key="2">
    <source>
        <dbReference type="ARBA" id="ARBA00009441"/>
    </source>
</evidence>
<protein>
    <recommendedName>
        <fullName evidence="3">DNA repair protein RecN</fullName>
    </recommendedName>
    <alternativeName>
        <fullName evidence="8">Recombination protein N</fullName>
    </alternativeName>
</protein>
<evidence type="ECO:0000256" key="8">
    <source>
        <dbReference type="ARBA" id="ARBA00033408"/>
    </source>
</evidence>
<feature type="domain" description="Rad50/SbcC-type AAA" evidence="10">
    <location>
        <begin position="4"/>
        <end position="221"/>
    </location>
</feature>